<sequence length="364" mass="38894">MLISGAGIAGSTLAYWLTRHGFEPTVVERAHGQRSSGSPVDVRGPAREVVERMGVLPRLRAAATRVTRLTFVDGRGRRVGGMRMPSDDIELPRADLARVLSSTVAVECLYDDTVTALRQDPGGVDVTFENAAPRRFDLVVGADGLHSAVRRLAFGPEERYADHLGMYVATLPLPGLALDPHEVVVYNSPGRAVALHPGTGQGGAAFFFRSPAVPGFDHRDTAQHKRLLAGAFAGGAWRIPELLEQVPQADDLFFDSVSRVRLESWSTGRIALLGDAASCVSLFGDGSTLAIAGAATLADALAAHRDDHIAAFRAYEARHRLLTGPKQRFVAPASRLLIPATRYGIAARNAGTRLLSVVSRARAA</sequence>
<dbReference type="PANTHER" id="PTHR46865:SF2">
    <property type="entry name" value="MONOOXYGENASE"/>
    <property type="match status" value="1"/>
</dbReference>
<dbReference type="InterPro" id="IPR051704">
    <property type="entry name" value="FAD_aromatic-hydroxylase"/>
</dbReference>
<dbReference type="InterPro" id="IPR036188">
    <property type="entry name" value="FAD/NAD-bd_sf"/>
</dbReference>
<dbReference type="Gene3D" id="3.50.50.60">
    <property type="entry name" value="FAD/NAD(P)-binding domain"/>
    <property type="match status" value="1"/>
</dbReference>
<keyword evidence="3" id="KW-1185">Reference proteome</keyword>
<name>A0ABQ4FX69_9ACTN</name>
<dbReference type="Proteomes" id="UP000603904">
    <property type="component" value="Unassembled WGS sequence"/>
</dbReference>
<accession>A0ABQ4FX69</accession>
<organism evidence="2 3">
    <name type="scientific">Microbispora corallina</name>
    <dbReference type="NCBI Taxonomy" id="83302"/>
    <lineage>
        <taxon>Bacteria</taxon>
        <taxon>Bacillati</taxon>
        <taxon>Actinomycetota</taxon>
        <taxon>Actinomycetes</taxon>
        <taxon>Streptosporangiales</taxon>
        <taxon>Streptosporangiaceae</taxon>
        <taxon>Microbispora</taxon>
    </lineage>
</organism>
<evidence type="ECO:0000313" key="3">
    <source>
        <dbReference type="Proteomes" id="UP000603904"/>
    </source>
</evidence>
<dbReference type="EMBL" id="BOOC01000007">
    <property type="protein sequence ID" value="GIH39403.1"/>
    <property type="molecule type" value="Genomic_DNA"/>
</dbReference>
<dbReference type="Pfam" id="PF01494">
    <property type="entry name" value="FAD_binding_3"/>
    <property type="match status" value="1"/>
</dbReference>
<reference evidence="2 3" key="1">
    <citation type="submission" date="2021-01" db="EMBL/GenBank/DDBJ databases">
        <title>Whole genome shotgun sequence of Microbispora corallina NBRC 16416.</title>
        <authorList>
            <person name="Komaki H."/>
            <person name="Tamura T."/>
        </authorList>
    </citation>
    <scope>NUCLEOTIDE SEQUENCE [LARGE SCALE GENOMIC DNA]</scope>
    <source>
        <strain evidence="2 3">NBRC 16416</strain>
    </source>
</reference>
<gene>
    <name evidence="2" type="ORF">Mco01_24030</name>
</gene>
<protein>
    <submittedName>
        <fullName evidence="2">Oxidoreductase</fullName>
    </submittedName>
</protein>
<proteinExistence type="predicted"/>
<dbReference type="PANTHER" id="PTHR46865">
    <property type="entry name" value="OXIDOREDUCTASE-RELATED"/>
    <property type="match status" value="1"/>
</dbReference>
<dbReference type="InterPro" id="IPR002938">
    <property type="entry name" value="FAD-bd"/>
</dbReference>
<dbReference type="SUPFAM" id="SSF51905">
    <property type="entry name" value="FAD/NAD(P)-binding domain"/>
    <property type="match status" value="1"/>
</dbReference>
<comment type="caution">
    <text evidence="2">The sequence shown here is derived from an EMBL/GenBank/DDBJ whole genome shotgun (WGS) entry which is preliminary data.</text>
</comment>
<evidence type="ECO:0000313" key="2">
    <source>
        <dbReference type="EMBL" id="GIH39403.1"/>
    </source>
</evidence>
<feature type="domain" description="FAD-binding" evidence="1">
    <location>
        <begin position="2"/>
        <end position="304"/>
    </location>
</feature>
<evidence type="ECO:0000259" key="1">
    <source>
        <dbReference type="Pfam" id="PF01494"/>
    </source>
</evidence>
<dbReference type="Gene3D" id="3.30.9.10">
    <property type="entry name" value="D-Amino Acid Oxidase, subunit A, domain 2"/>
    <property type="match status" value="1"/>
</dbReference>